<name>A0AAN7BY43_9PEZI</name>
<keyword evidence="2" id="KW-1185">Reference proteome</keyword>
<organism evidence="1 2">
    <name type="scientific">Podospora fimiseda</name>
    <dbReference type="NCBI Taxonomy" id="252190"/>
    <lineage>
        <taxon>Eukaryota</taxon>
        <taxon>Fungi</taxon>
        <taxon>Dikarya</taxon>
        <taxon>Ascomycota</taxon>
        <taxon>Pezizomycotina</taxon>
        <taxon>Sordariomycetes</taxon>
        <taxon>Sordariomycetidae</taxon>
        <taxon>Sordariales</taxon>
        <taxon>Podosporaceae</taxon>
        <taxon>Podospora</taxon>
    </lineage>
</organism>
<sequence length="404" mass="45846">MGSDSVSLTDPAQRSDLFTLLARDDPERFRPCIFCPFCRTFHRPIDGTKTAPPLTLPHSMLKKCQIESPVLKPQNQDWMATFLPQGMRRDMINAVLNSYAHLSPTIGCIDVSICRSQVEIGESTMLLRYAVAIVDHQIMLKTERFILPCRWDDPTKALEAATNFAHSMTRCKPWILELCDHRHMARWLCLLLGNMGPTVTSKESTRCLWAGPAYRIHVEECCCGIIRASQTPSFVLTCEYCDTDISVTFANLPTGPGQIGLRKGATVTTWRRLSSRFPNSEWERDNRLAPSQEINESQSVGMPTTLLKFEGERASITSDKGFVDFDISAQANFTQAQQNTFEYIYIKNPFPRDWIDTGRDGWCIGFAKSVWQSLKLMGVFGRVRARILGKWDKLRDVQEDSDTI</sequence>
<gene>
    <name evidence="1" type="ORF">QBC38DRAFT_465333</name>
</gene>
<dbReference type="EMBL" id="MU865291">
    <property type="protein sequence ID" value="KAK4231700.1"/>
    <property type="molecule type" value="Genomic_DNA"/>
</dbReference>
<reference evidence="1" key="1">
    <citation type="journal article" date="2023" name="Mol. Phylogenet. Evol.">
        <title>Genome-scale phylogeny and comparative genomics of the fungal order Sordariales.</title>
        <authorList>
            <person name="Hensen N."/>
            <person name="Bonometti L."/>
            <person name="Westerberg I."/>
            <person name="Brannstrom I.O."/>
            <person name="Guillou S."/>
            <person name="Cros-Aarteil S."/>
            <person name="Calhoun S."/>
            <person name="Haridas S."/>
            <person name="Kuo A."/>
            <person name="Mondo S."/>
            <person name="Pangilinan J."/>
            <person name="Riley R."/>
            <person name="LaButti K."/>
            <person name="Andreopoulos B."/>
            <person name="Lipzen A."/>
            <person name="Chen C."/>
            <person name="Yan M."/>
            <person name="Daum C."/>
            <person name="Ng V."/>
            <person name="Clum A."/>
            <person name="Steindorff A."/>
            <person name="Ohm R.A."/>
            <person name="Martin F."/>
            <person name="Silar P."/>
            <person name="Natvig D.O."/>
            <person name="Lalanne C."/>
            <person name="Gautier V."/>
            <person name="Ament-Velasquez S.L."/>
            <person name="Kruys A."/>
            <person name="Hutchinson M.I."/>
            <person name="Powell A.J."/>
            <person name="Barry K."/>
            <person name="Miller A.N."/>
            <person name="Grigoriev I.V."/>
            <person name="Debuchy R."/>
            <person name="Gladieux P."/>
            <person name="Hiltunen Thoren M."/>
            <person name="Johannesson H."/>
        </authorList>
    </citation>
    <scope>NUCLEOTIDE SEQUENCE</scope>
    <source>
        <strain evidence="1">CBS 990.96</strain>
    </source>
</reference>
<comment type="caution">
    <text evidence="1">The sequence shown here is derived from an EMBL/GenBank/DDBJ whole genome shotgun (WGS) entry which is preliminary data.</text>
</comment>
<accession>A0AAN7BY43</accession>
<evidence type="ECO:0000313" key="1">
    <source>
        <dbReference type="EMBL" id="KAK4231700.1"/>
    </source>
</evidence>
<dbReference type="AlphaFoldDB" id="A0AAN7BY43"/>
<evidence type="ECO:0000313" key="2">
    <source>
        <dbReference type="Proteomes" id="UP001301958"/>
    </source>
</evidence>
<proteinExistence type="predicted"/>
<protein>
    <submittedName>
        <fullName evidence="1">Uncharacterized protein</fullName>
    </submittedName>
</protein>
<dbReference type="Proteomes" id="UP001301958">
    <property type="component" value="Unassembled WGS sequence"/>
</dbReference>
<reference evidence="1" key="2">
    <citation type="submission" date="2023-05" db="EMBL/GenBank/DDBJ databases">
        <authorList>
            <consortium name="Lawrence Berkeley National Laboratory"/>
            <person name="Steindorff A."/>
            <person name="Hensen N."/>
            <person name="Bonometti L."/>
            <person name="Westerberg I."/>
            <person name="Brannstrom I.O."/>
            <person name="Guillou S."/>
            <person name="Cros-Aarteil S."/>
            <person name="Calhoun S."/>
            <person name="Haridas S."/>
            <person name="Kuo A."/>
            <person name="Mondo S."/>
            <person name="Pangilinan J."/>
            <person name="Riley R."/>
            <person name="Labutti K."/>
            <person name="Andreopoulos B."/>
            <person name="Lipzen A."/>
            <person name="Chen C."/>
            <person name="Yanf M."/>
            <person name="Daum C."/>
            <person name="Ng V."/>
            <person name="Clum A."/>
            <person name="Ohm R."/>
            <person name="Martin F."/>
            <person name="Silar P."/>
            <person name="Natvig D."/>
            <person name="Lalanne C."/>
            <person name="Gautier V."/>
            <person name="Ament-Velasquez S.L."/>
            <person name="Kruys A."/>
            <person name="Hutchinson M.I."/>
            <person name="Powell A.J."/>
            <person name="Barry K."/>
            <person name="Miller A.N."/>
            <person name="Grigoriev I.V."/>
            <person name="Debuchy R."/>
            <person name="Gladieux P."/>
            <person name="Thoren M.H."/>
            <person name="Johannesson H."/>
        </authorList>
    </citation>
    <scope>NUCLEOTIDE SEQUENCE</scope>
    <source>
        <strain evidence="1">CBS 990.96</strain>
    </source>
</reference>